<proteinExistence type="predicted"/>
<feature type="signal peptide" evidence="1">
    <location>
        <begin position="1"/>
        <end position="32"/>
    </location>
</feature>
<gene>
    <name evidence="2" type="ORF">OHA16_13175</name>
</gene>
<dbReference type="Proteomes" id="UP001432222">
    <property type="component" value="Chromosome"/>
</dbReference>
<keyword evidence="1" id="KW-0732">Signal</keyword>
<accession>A0ABZ1U0K7</accession>
<keyword evidence="3" id="KW-1185">Reference proteome</keyword>
<evidence type="ECO:0000256" key="1">
    <source>
        <dbReference type="SAM" id="SignalP"/>
    </source>
</evidence>
<dbReference type="RefSeq" id="WP_328954775.1">
    <property type="nucleotide sequence ID" value="NZ_CP108110.1"/>
</dbReference>
<sequence length="184" mass="19231">MPIPASAMRRVRLVVALTLFLTLLGFGQQAFAATDPPPASFAIAVDRSTVVPGEAAAVSVTFTNRQATPVSFLFATVLASDTGPVGSTGLARDFSGCVGASWCDTWQTSYLRYNLTAPAVPVAPGDSRTVTLSFRYAPGVDCTLGAGVHFFVYYFYYEHGQGTYQGAEDSSPAAATGLVCPPAS</sequence>
<reference evidence="2" key="1">
    <citation type="submission" date="2022-10" db="EMBL/GenBank/DDBJ databases">
        <title>The complete genomes of actinobacterial strains from the NBC collection.</title>
        <authorList>
            <person name="Joergensen T.S."/>
            <person name="Alvarez Arevalo M."/>
            <person name="Sterndorff E.B."/>
            <person name="Faurdal D."/>
            <person name="Vuksanovic O."/>
            <person name="Mourched A.-S."/>
            <person name="Charusanti P."/>
            <person name="Shaw S."/>
            <person name="Blin K."/>
            <person name="Weber T."/>
        </authorList>
    </citation>
    <scope>NUCLEOTIDE SEQUENCE</scope>
    <source>
        <strain evidence="2">NBC_00222</strain>
    </source>
</reference>
<organism evidence="2 3">
    <name type="scientific">Kitasatospora purpeofusca</name>
    <dbReference type="NCBI Taxonomy" id="67352"/>
    <lineage>
        <taxon>Bacteria</taxon>
        <taxon>Bacillati</taxon>
        <taxon>Actinomycetota</taxon>
        <taxon>Actinomycetes</taxon>
        <taxon>Kitasatosporales</taxon>
        <taxon>Streptomycetaceae</taxon>
        <taxon>Kitasatospora</taxon>
    </lineage>
</organism>
<protein>
    <submittedName>
        <fullName evidence="2">Uncharacterized protein</fullName>
    </submittedName>
</protein>
<evidence type="ECO:0000313" key="2">
    <source>
        <dbReference type="EMBL" id="WUQ83839.1"/>
    </source>
</evidence>
<dbReference type="EMBL" id="CP108110">
    <property type="protein sequence ID" value="WUQ83839.1"/>
    <property type="molecule type" value="Genomic_DNA"/>
</dbReference>
<feature type="chain" id="PRO_5045545544" evidence="1">
    <location>
        <begin position="33"/>
        <end position="184"/>
    </location>
</feature>
<name>A0ABZ1U0K7_9ACTN</name>
<evidence type="ECO:0000313" key="3">
    <source>
        <dbReference type="Proteomes" id="UP001432222"/>
    </source>
</evidence>